<evidence type="ECO:0000313" key="1">
    <source>
        <dbReference type="EMBL" id="PNI13117.1"/>
    </source>
</evidence>
<dbReference type="AlphaFoldDB" id="A0A2J8IRH1"/>
<organism evidence="1 2">
    <name type="scientific">Pan troglodytes</name>
    <name type="common">Chimpanzee</name>
    <dbReference type="NCBI Taxonomy" id="9598"/>
    <lineage>
        <taxon>Eukaryota</taxon>
        <taxon>Metazoa</taxon>
        <taxon>Chordata</taxon>
        <taxon>Craniata</taxon>
        <taxon>Vertebrata</taxon>
        <taxon>Euteleostomi</taxon>
        <taxon>Mammalia</taxon>
        <taxon>Eutheria</taxon>
        <taxon>Euarchontoglires</taxon>
        <taxon>Primates</taxon>
        <taxon>Haplorrhini</taxon>
        <taxon>Catarrhini</taxon>
        <taxon>Hominidae</taxon>
        <taxon>Pan</taxon>
    </lineage>
</organism>
<accession>A0A2J8IRH1</accession>
<sequence length="39" mass="4287">MLIPFSMKNCFQLLCNCQVPAAGFKKTVKNGLILQSVSN</sequence>
<name>A0A2J8IRH1_PANTR</name>
<protein>
    <submittedName>
        <fullName evidence="1">LIPT1 isoform 7</fullName>
    </submittedName>
</protein>
<evidence type="ECO:0000313" key="2">
    <source>
        <dbReference type="Proteomes" id="UP000236370"/>
    </source>
</evidence>
<reference evidence="1 2" key="1">
    <citation type="submission" date="2017-12" db="EMBL/GenBank/DDBJ databases">
        <title>High-resolution comparative analysis of great ape genomes.</title>
        <authorList>
            <person name="Pollen A."/>
            <person name="Hastie A."/>
            <person name="Hormozdiari F."/>
            <person name="Dougherty M."/>
            <person name="Liu R."/>
            <person name="Chaisson M."/>
            <person name="Hoppe E."/>
            <person name="Hill C."/>
            <person name="Pang A."/>
            <person name="Hillier L."/>
            <person name="Baker C."/>
            <person name="Armstrong J."/>
            <person name="Shendure J."/>
            <person name="Paten B."/>
            <person name="Wilson R."/>
            <person name="Chao H."/>
            <person name="Schneider V."/>
            <person name="Ventura M."/>
            <person name="Kronenberg Z."/>
            <person name="Murali S."/>
            <person name="Gordon D."/>
            <person name="Cantsilieris S."/>
            <person name="Munson K."/>
            <person name="Nelson B."/>
            <person name="Raja A."/>
            <person name="Underwood J."/>
            <person name="Diekhans M."/>
            <person name="Fiddes I."/>
            <person name="Haussler D."/>
            <person name="Eichler E."/>
        </authorList>
    </citation>
    <scope>NUCLEOTIDE SEQUENCE [LARGE SCALE GENOMIC DNA]</scope>
    <source>
        <strain evidence="1">Yerkes chimp pedigree #C0471</strain>
    </source>
</reference>
<proteinExistence type="predicted"/>
<dbReference type="Proteomes" id="UP000236370">
    <property type="component" value="Unassembled WGS sequence"/>
</dbReference>
<comment type="caution">
    <text evidence="1">The sequence shown here is derived from an EMBL/GenBank/DDBJ whole genome shotgun (WGS) entry which is preliminary data.</text>
</comment>
<gene>
    <name evidence="1" type="ORF">CK820_G0053798</name>
</gene>
<feature type="non-terminal residue" evidence="1">
    <location>
        <position position="39"/>
    </location>
</feature>
<dbReference type="EMBL" id="NBAG03000617">
    <property type="protein sequence ID" value="PNI13117.1"/>
    <property type="molecule type" value="Genomic_DNA"/>
</dbReference>